<proteinExistence type="predicted"/>
<feature type="transmembrane region" description="Helical" evidence="1">
    <location>
        <begin position="254"/>
        <end position="276"/>
    </location>
</feature>
<dbReference type="EMBL" id="FUKW01000047">
    <property type="protein sequence ID" value="SJN24328.1"/>
    <property type="molecule type" value="Genomic_DNA"/>
</dbReference>
<feature type="transmembrane region" description="Helical" evidence="1">
    <location>
        <begin position="79"/>
        <end position="101"/>
    </location>
</feature>
<feature type="transmembrane region" description="Helical" evidence="1">
    <location>
        <begin position="20"/>
        <end position="40"/>
    </location>
</feature>
<sequence length="282" mass="32197">MKNQLKHFIRLVNFEFERMYKFLFSIMTILILTNLAGYIIGPLAYVKNANDIMKSESLNVSQYIEFYGSFSLESITGSLWIQGPIALGIIGFLFFSIFIWYREWLGKNTFIYRLLMLPISRMHIYFAKLLMVFIGIFSLLSLQIFSLWIGSLILPNLIPAGFFNAMTISEVISRGTIFPILLPNILEVFLGAYGLGLVSILVLFTIILLERSYHIKGLLLGILYATICFGFVVSPNLILVIFKNNFILFNSELIILMSIFAFIVGVSSILISRYLLKNKITV</sequence>
<keyword evidence="1" id="KW-1133">Transmembrane helix</keyword>
<evidence type="ECO:0000256" key="1">
    <source>
        <dbReference type="SAM" id="Phobius"/>
    </source>
</evidence>
<keyword evidence="1" id="KW-0472">Membrane</keyword>
<reference evidence="2 3" key="1">
    <citation type="submission" date="2017-02" db="EMBL/GenBank/DDBJ databases">
        <authorList>
            <person name="Peterson S.W."/>
        </authorList>
    </citation>
    <scope>NUCLEOTIDE SEQUENCE [LARGE SCALE GENOMIC DNA]</scope>
    <source>
        <strain evidence="2 3">42ea</strain>
    </source>
</reference>
<organism evidence="2 3">
    <name type="scientific">Marinilactibacillus psychrotolerans 42ea</name>
    <dbReference type="NCBI Taxonomy" id="1255609"/>
    <lineage>
        <taxon>Bacteria</taxon>
        <taxon>Bacillati</taxon>
        <taxon>Bacillota</taxon>
        <taxon>Bacilli</taxon>
        <taxon>Lactobacillales</taxon>
        <taxon>Carnobacteriaceae</taxon>
        <taxon>Marinilactibacillus</taxon>
    </lineage>
</organism>
<evidence type="ECO:0008006" key="4">
    <source>
        <dbReference type="Google" id="ProtNLM"/>
    </source>
</evidence>
<dbReference type="AlphaFoldDB" id="A0A1R4IX94"/>
<feature type="transmembrane region" description="Helical" evidence="1">
    <location>
        <begin position="122"/>
        <end position="149"/>
    </location>
</feature>
<evidence type="ECO:0000313" key="2">
    <source>
        <dbReference type="EMBL" id="SJN24328.1"/>
    </source>
</evidence>
<accession>A0A1R4IX94</accession>
<dbReference type="Proteomes" id="UP000195611">
    <property type="component" value="Unassembled WGS sequence"/>
</dbReference>
<keyword evidence="1" id="KW-0812">Transmembrane</keyword>
<protein>
    <recommendedName>
        <fullName evidence="4">ABC transporter, permease protein</fullName>
    </recommendedName>
</protein>
<feature type="transmembrane region" description="Helical" evidence="1">
    <location>
        <begin position="188"/>
        <end position="209"/>
    </location>
</feature>
<feature type="transmembrane region" description="Helical" evidence="1">
    <location>
        <begin position="221"/>
        <end position="242"/>
    </location>
</feature>
<gene>
    <name evidence="2" type="ORF">FM115_02970</name>
</gene>
<dbReference type="GeneID" id="96910755"/>
<dbReference type="RefSeq" id="WP_087057360.1">
    <property type="nucleotide sequence ID" value="NZ_FUKW01000047.1"/>
</dbReference>
<name>A0A1R4IX94_9LACT</name>
<evidence type="ECO:0000313" key="3">
    <source>
        <dbReference type="Proteomes" id="UP000195611"/>
    </source>
</evidence>